<proteinExistence type="predicted"/>
<sequence length="441" mass="48794">MYKFSAKCFVAFLFVVLSNASFAQTSTYSNPNSQRENNPYSKYGIGELWNGNPDVLKGMGNITSSYQDAYVVNPDNPASYSCLALTTFQGGGLASIRTITNAAGASYTTGTASLGYLNLGIPINQRGGFSLGLRPFSRTYYALLDTSKTAMGTSIRSYAGDGGLSYAYLGGSYRIKGLSVGFNLGYLFGNYRNFTSVSSDSPSVSHAYEAQFARYTRLGGLYWKGGFIYEHMVGHDTDLHFRIGGTLSLGQNLNERVSNYQVSIYNFGDTLVNDTSKSVVEQKGKLKLPVSYSIGVTLARFEKWSVGVDYSMSDWSKYSSSPDSTFNLGVGKSAYKLSVGGEYTPNMNDMRNYFSRVTYRAGFYYGQDYINLSNTALPVYGFTLGGSFPYKRNTRSHSRLHTSIDVGRIGTHTNNLLQQTYVRFGLGLTFNEKWFIPRRYD</sequence>
<dbReference type="OrthoDB" id="1491239at2"/>
<evidence type="ECO:0000313" key="3">
    <source>
        <dbReference type="Proteomes" id="UP000239872"/>
    </source>
</evidence>
<feature type="signal peptide" evidence="1">
    <location>
        <begin position="1"/>
        <end position="23"/>
    </location>
</feature>
<dbReference type="Proteomes" id="UP000239872">
    <property type="component" value="Unassembled WGS sequence"/>
</dbReference>
<accession>A0A2S7SQP0</accession>
<dbReference type="AlphaFoldDB" id="A0A2S7SQP0"/>
<evidence type="ECO:0000256" key="1">
    <source>
        <dbReference type="SAM" id="SignalP"/>
    </source>
</evidence>
<reference evidence="2 3" key="1">
    <citation type="submission" date="2018-01" db="EMBL/GenBank/DDBJ databases">
        <title>A novel member of the phylum Bacteroidetes isolated from glacier ice.</title>
        <authorList>
            <person name="Liu Q."/>
            <person name="Xin Y.-H."/>
        </authorList>
    </citation>
    <scope>NUCLEOTIDE SEQUENCE [LARGE SCALE GENOMIC DNA]</scope>
    <source>
        <strain evidence="2 3">RB1R16</strain>
    </source>
</reference>
<dbReference type="Gene3D" id="2.40.160.60">
    <property type="entry name" value="Outer membrane protein transport protein (OMPP1/FadL/TodX)"/>
    <property type="match status" value="1"/>
</dbReference>
<organism evidence="2 3">
    <name type="scientific">Flavipsychrobacter stenotrophus</name>
    <dbReference type="NCBI Taxonomy" id="2077091"/>
    <lineage>
        <taxon>Bacteria</taxon>
        <taxon>Pseudomonadati</taxon>
        <taxon>Bacteroidota</taxon>
        <taxon>Chitinophagia</taxon>
        <taxon>Chitinophagales</taxon>
        <taxon>Chitinophagaceae</taxon>
        <taxon>Flavipsychrobacter</taxon>
    </lineage>
</organism>
<evidence type="ECO:0008006" key="4">
    <source>
        <dbReference type="Google" id="ProtNLM"/>
    </source>
</evidence>
<comment type="caution">
    <text evidence="2">The sequence shown here is derived from an EMBL/GenBank/DDBJ whole genome shotgun (WGS) entry which is preliminary data.</text>
</comment>
<feature type="chain" id="PRO_5015435185" description="Outer membrane protein beta-barrel domain-containing protein" evidence="1">
    <location>
        <begin position="24"/>
        <end position="441"/>
    </location>
</feature>
<evidence type="ECO:0000313" key="2">
    <source>
        <dbReference type="EMBL" id="PQJ09200.1"/>
    </source>
</evidence>
<gene>
    <name evidence="2" type="ORF">CJD36_020660</name>
</gene>
<keyword evidence="1" id="KW-0732">Signal</keyword>
<protein>
    <recommendedName>
        <fullName evidence="4">Outer membrane protein beta-barrel domain-containing protein</fullName>
    </recommendedName>
</protein>
<dbReference type="RefSeq" id="WP_105041105.1">
    <property type="nucleotide sequence ID" value="NZ_PPSL01000007.1"/>
</dbReference>
<keyword evidence="3" id="KW-1185">Reference proteome</keyword>
<dbReference type="EMBL" id="PPSL01000007">
    <property type="protein sequence ID" value="PQJ09200.1"/>
    <property type="molecule type" value="Genomic_DNA"/>
</dbReference>
<name>A0A2S7SQP0_9BACT</name>